<dbReference type="SUPFAM" id="SSF101148">
    <property type="entry name" value="Plant invertase/pectin methylesterase inhibitor"/>
    <property type="match status" value="1"/>
</dbReference>
<evidence type="ECO:0000313" key="6">
    <source>
        <dbReference type="Proteomes" id="UP000694864"/>
    </source>
</evidence>
<keyword evidence="1 4" id="KW-0732">Signal</keyword>
<accession>A0ABM0XL74</accession>
<dbReference type="Proteomes" id="UP000694864">
    <property type="component" value="Chromosome 19"/>
</dbReference>
<feature type="signal peptide" evidence="4">
    <location>
        <begin position="1"/>
        <end position="20"/>
    </location>
</feature>
<keyword evidence="6" id="KW-1185">Reference proteome</keyword>
<dbReference type="PANTHER" id="PTHR35357:SF8">
    <property type="entry name" value="OS01G0111000 PROTEIN"/>
    <property type="match status" value="1"/>
</dbReference>
<evidence type="ECO:0000256" key="4">
    <source>
        <dbReference type="SAM" id="SignalP"/>
    </source>
</evidence>
<evidence type="ECO:0000256" key="1">
    <source>
        <dbReference type="ARBA" id="ARBA00022729"/>
    </source>
</evidence>
<keyword evidence="2" id="KW-1015">Disulfide bond</keyword>
<dbReference type="Pfam" id="PF04043">
    <property type="entry name" value="PMEI"/>
    <property type="match status" value="1"/>
</dbReference>
<evidence type="ECO:0000259" key="5">
    <source>
        <dbReference type="SMART" id="SM00856"/>
    </source>
</evidence>
<evidence type="ECO:0000256" key="3">
    <source>
        <dbReference type="ARBA" id="ARBA00038471"/>
    </source>
</evidence>
<dbReference type="PANTHER" id="PTHR35357">
    <property type="entry name" value="OS02G0537100 PROTEIN"/>
    <property type="match status" value="1"/>
</dbReference>
<protein>
    <submittedName>
        <fullName evidence="7">Pectinesterase inhibitor-like</fullName>
    </submittedName>
</protein>
<dbReference type="SMART" id="SM00856">
    <property type="entry name" value="PMEI"/>
    <property type="match status" value="1"/>
</dbReference>
<dbReference type="InterPro" id="IPR034087">
    <property type="entry name" value="C/VIF1"/>
</dbReference>
<comment type="similarity">
    <text evidence="3">Belongs to the PMEI family.</text>
</comment>
<dbReference type="GeneID" id="104765560"/>
<evidence type="ECO:0000256" key="2">
    <source>
        <dbReference type="ARBA" id="ARBA00023157"/>
    </source>
</evidence>
<name>A0ABM0XL74_CAMSA</name>
<feature type="chain" id="PRO_5046136707" evidence="4">
    <location>
        <begin position="21"/>
        <end position="178"/>
    </location>
</feature>
<dbReference type="CDD" id="cd15796">
    <property type="entry name" value="CIF_like"/>
    <property type="match status" value="1"/>
</dbReference>
<dbReference type="InterPro" id="IPR006501">
    <property type="entry name" value="Pectinesterase_inhib_dom"/>
</dbReference>
<dbReference type="InterPro" id="IPR035513">
    <property type="entry name" value="Invertase/methylesterase_inhib"/>
</dbReference>
<feature type="domain" description="Pectinesterase inhibitor" evidence="5">
    <location>
        <begin position="29"/>
        <end position="171"/>
    </location>
</feature>
<evidence type="ECO:0000313" key="7">
    <source>
        <dbReference type="RefSeq" id="XP_010487591.1"/>
    </source>
</evidence>
<reference evidence="6" key="1">
    <citation type="journal article" date="2014" name="Nat. Commun.">
        <title>The emerging biofuel crop Camelina sativa retains a highly undifferentiated hexaploid genome structure.</title>
        <authorList>
            <person name="Kagale S."/>
            <person name="Koh C."/>
            <person name="Nixon J."/>
            <person name="Bollina V."/>
            <person name="Clarke W.E."/>
            <person name="Tuteja R."/>
            <person name="Spillane C."/>
            <person name="Robinson S.J."/>
            <person name="Links M.G."/>
            <person name="Clarke C."/>
            <person name="Higgins E.E."/>
            <person name="Huebert T."/>
            <person name="Sharpe A.G."/>
            <person name="Parkin I.A."/>
        </authorList>
    </citation>
    <scope>NUCLEOTIDE SEQUENCE [LARGE SCALE GENOMIC DNA]</scope>
    <source>
        <strain evidence="6">cv. DH55</strain>
    </source>
</reference>
<dbReference type="RefSeq" id="XP_010487591.1">
    <property type="nucleotide sequence ID" value="XM_010489289.2"/>
</dbReference>
<proteinExistence type="inferred from homology"/>
<sequence length="178" mass="20122">MNNFMKLFAVFLVFIQVAFSQAIQSNPVSVSVAEQQLCKKTRYQALCISTLNLDPRSRTSDVQEFAWIAVDATTKKVKEMQQYLISVLRKISLREDFERYGTCIEEYGAAIDRFLPAVVADLKAKKYSEAMSEMNEVVSKPGYCEDQFARKSPLTGRNKAVHDIADMTTDIIKAISTN</sequence>
<gene>
    <name evidence="7" type="primary">LOC104765560</name>
</gene>
<organism evidence="6 7">
    <name type="scientific">Camelina sativa</name>
    <name type="common">False flax</name>
    <name type="synonym">Myagrum sativum</name>
    <dbReference type="NCBI Taxonomy" id="90675"/>
    <lineage>
        <taxon>Eukaryota</taxon>
        <taxon>Viridiplantae</taxon>
        <taxon>Streptophyta</taxon>
        <taxon>Embryophyta</taxon>
        <taxon>Tracheophyta</taxon>
        <taxon>Spermatophyta</taxon>
        <taxon>Magnoliopsida</taxon>
        <taxon>eudicotyledons</taxon>
        <taxon>Gunneridae</taxon>
        <taxon>Pentapetalae</taxon>
        <taxon>rosids</taxon>
        <taxon>malvids</taxon>
        <taxon>Brassicales</taxon>
        <taxon>Brassicaceae</taxon>
        <taxon>Camelineae</taxon>
        <taxon>Camelina</taxon>
    </lineage>
</organism>
<dbReference type="NCBIfam" id="TIGR01614">
    <property type="entry name" value="PME_inhib"/>
    <property type="match status" value="1"/>
</dbReference>
<dbReference type="Gene3D" id="1.20.140.40">
    <property type="entry name" value="Invertase/pectin methylesterase inhibitor family protein"/>
    <property type="match status" value="1"/>
</dbReference>
<reference evidence="7" key="2">
    <citation type="submission" date="2025-08" db="UniProtKB">
        <authorList>
            <consortium name="RefSeq"/>
        </authorList>
    </citation>
    <scope>IDENTIFICATION</scope>
    <source>
        <tissue evidence="7">Leaf</tissue>
    </source>
</reference>